<dbReference type="EMBL" id="CBTN010000011">
    <property type="protein sequence ID" value="CDH52009.1"/>
    <property type="molecule type" value="Genomic_DNA"/>
</dbReference>
<feature type="compositionally biased region" description="Low complexity" evidence="2">
    <location>
        <begin position="278"/>
        <end position="288"/>
    </location>
</feature>
<dbReference type="Gene3D" id="3.10.20.90">
    <property type="entry name" value="Phosphatidylinositol 3-kinase Catalytic Subunit, Chain A, domain 1"/>
    <property type="match status" value="1"/>
</dbReference>
<sequence length="535" mass="58995">MGGKKRSASGIKLAPPLHHAIIVGEKHTDHKTSFTIQVFPQQSDLRFVHGNLVSSKRTPTRHPYTITRKYDDFVQFCQQLHDSFPASERSITNLTSRAGTRLLQSHTFDVAIALPKLNTKRLNLLHNKRQVQLQRRIELDKFMEALFRLPASISQSLVVLEFFGQQKGDTAEQVLRHQQQQKQHRTISGGEPSRLTRSQSSNVEDQGAFCSALRKSASHPELVQDNMDPLVHPLDMPTTPIIQEESTSPLWKRFRNRNVRPPTSAAVPPPPPPPAPAPQSTTSSSSLTSLCSQAASMIMPWAGRPQQHPLSSQQHMRRVSPPNAALPSTARPLPSLSTPVPRPPMQQQPQQHPRRPRKKSSGSASCSYHYCLHAPTPPLPIPQRTTAAAAAGMVTSSSIVSSTSTSSSYSHDSQSTRATSVAPSPSTSPTLRMIKFKIVYDVDNIIVIQVPRSVSLTELRSRIMQKFSDPDVKLPSDFTLLFNDTRSSASSNTSAASSMSVSSGTATMIDKEDDLRTAMGSMWVRLDKVTLRCIA</sequence>
<dbReference type="PANTHER" id="PTHR15706:SF2">
    <property type="entry name" value="SH3 AND PX DOMAIN-CONTAINING PROTEIN 2A"/>
    <property type="match status" value="1"/>
</dbReference>
<reference evidence="4" key="1">
    <citation type="submission" date="2013-08" db="EMBL/GenBank/DDBJ databases">
        <title>Gene expansion shapes genome architecture in the human pathogen Lichtheimia corymbifera: an evolutionary genomics analysis in the ancient terrestrial Mucorales (Mucoromycotina).</title>
        <authorList>
            <person name="Schwartze V.U."/>
            <person name="Winter S."/>
            <person name="Shelest E."/>
            <person name="Marcet-Houben M."/>
            <person name="Horn F."/>
            <person name="Wehner S."/>
            <person name="Hoffmann K."/>
            <person name="Riege K."/>
            <person name="Sammeth M."/>
            <person name="Nowrousian M."/>
            <person name="Valiante V."/>
            <person name="Linde J."/>
            <person name="Jacobsen I.D."/>
            <person name="Marz M."/>
            <person name="Brakhage A.A."/>
            <person name="Gabaldon T."/>
            <person name="Bocker S."/>
            <person name="Voigt K."/>
        </authorList>
    </citation>
    <scope>NUCLEOTIDE SEQUENCE [LARGE SCALE GENOMIC DNA]</scope>
    <source>
        <strain evidence="4">FSU 9682</strain>
    </source>
</reference>
<dbReference type="OrthoDB" id="5593994at2759"/>
<dbReference type="SUPFAM" id="SSF54277">
    <property type="entry name" value="CAD &amp; PB1 domains"/>
    <property type="match status" value="1"/>
</dbReference>
<organism evidence="4 5">
    <name type="scientific">Lichtheimia corymbifera JMRC:FSU:9682</name>
    <dbReference type="NCBI Taxonomy" id="1263082"/>
    <lineage>
        <taxon>Eukaryota</taxon>
        <taxon>Fungi</taxon>
        <taxon>Fungi incertae sedis</taxon>
        <taxon>Mucoromycota</taxon>
        <taxon>Mucoromycotina</taxon>
        <taxon>Mucoromycetes</taxon>
        <taxon>Mucorales</taxon>
        <taxon>Lichtheimiaceae</taxon>
        <taxon>Lichtheimia</taxon>
    </lineage>
</organism>
<dbReference type="InterPro" id="IPR001683">
    <property type="entry name" value="PX_dom"/>
</dbReference>
<name>A0A068RPX6_9FUNG</name>
<dbReference type="PANTHER" id="PTHR15706">
    <property type="entry name" value="SH3 MULTIPLE DOMAIN"/>
    <property type="match status" value="1"/>
</dbReference>
<dbReference type="CDD" id="cd06093">
    <property type="entry name" value="PX_domain"/>
    <property type="match status" value="1"/>
</dbReference>
<dbReference type="InterPro" id="IPR036871">
    <property type="entry name" value="PX_dom_sf"/>
</dbReference>
<dbReference type="Gene3D" id="3.30.1520.10">
    <property type="entry name" value="Phox-like domain"/>
    <property type="match status" value="1"/>
</dbReference>
<feature type="region of interest" description="Disordered" evidence="2">
    <location>
        <begin position="401"/>
        <end position="427"/>
    </location>
</feature>
<evidence type="ECO:0000313" key="5">
    <source>
        <dbReference type="Proteomes" id="UP000027586"/>
    </source>
</evidence>
<dbReference type="PROSITE" id="PS50195">
    <property type="entry name" value="PX"/>
    <property type="match status" value="1"/>
</dbReference>
<feature type="region of interest" description="Disordered" evidence="2">
    <location>
        <begin position="259"/>
        <end position="288"/>
    </location>
</feature>
<feature type="compositionally biased region" description="Pro residues" evidence="2">
    <location>
        <begin position="267"/>
        <end position="277"/>
    </location>
</feature>
<proteinExistence type="predicted"/>
<feature type="region of interest" description="Disordered" evidence="2">
    <location>
        <begin position="303"/>
        <end position="365"/>
    </location>
</feature>
<feature type="region of interest" description="Disordered" evidence="2">
    <location>
        <begin position="171"/>
        <end position="206"/>
    </location>
</feature>
<evidence type="ECO:0000256" key="1">
    <source>
        <dbReference type="ARBA" id="ARBA00022737"/>
    </source>
</evidence>
<evidence type="ECO:0000313" key="4">
    <source>
        <dbReference type="EMBL" id="CDH52009.1"/>
    </source>
</evidence>
<keyword evidence="1" id="KW-0677">Repeat</keyword>
<dbReference type="GO" id="GO:0035091">
    <property type="term" value="F:phosphatidylinositol binding"/>
    <property type="evidence" value="ECO:0007669"/>
    <property type="project" value="InterPro"/>
</dbReference>
<dbReference type="Proteomes" id="UP000027586">
    <property type="component" value="Unassembled WGS sequence"/>
</dbReference>
<accession>A0A068RPX6</accession>
<dbReference type="AlphaFoldDB" id="A0A068RPX6"/>
<keyword evidence="5" id="KW-1185">Reference proteome</keyword>
<evidence type="ECO:0000259" key="3">
    <source>
        <dbReference type="PROSITE" id="PS50195"/>
    </source>
</evidence>
<protein>
    <recommendedName>
        <fullName evidence="3">PX domain-containing protein</fullName>
    </recommendedName>
</protein>
<gene>
    <name evidence="4" type="ORF">LCOR_03542.1</name>
</gene>
<feature type="domain" description="PX" evidence="3">
    <location>
        <begin position="1"/>
        <end position="170"/>
    </location>
</feature>
<dbReference type="SUPFAM" id="SSF64268">
    <property type="entry name" value="PX domain"/>
    <property type="match status" value="1"/>
</dbReference>
<dbReference type="Pfam" id="PF00787">
    <property type="entry name" value="PX"/>
    <property type="match status" value="1"/>
</dbReference>
<dbReference type="InterPro" id="IPR051228">
    <property type="entry name" value="NADPH_Oxidase/PX-Domain"/>
</dbReference>
<feature type="compositionally biased region" description="Polar residues" evidence="2">
    <location>
        <begin position="195"/>
        <end position="204"/>
    </location>
</feature>
<evidence type="ECO:0000256" key="2">
    <source>
        <dbReference type="SAM" id="MobiDB-lite"/>
    </source>
</evidence>
<comment type="caution">
    <text evidence="4">The sequence shown here is derived from an EMBL/GenBank/DDBJ whole genome shotgun (WGS) entry which is preliminary data.</text>
</comment>
<dbReference type="VEuPathDB" id="FungiDB:LCOR_03542.1"/>